<evidence type="ECO:0000256" key="3">
    <source>
        <dbReference type="ARBA" id="ARBA00022722"/>
    </source>
</evidence>
<evidence type="ECO:0000313" key="13">
    <source>
        <dbReference type="Proteomes" id="UP000774750"/>
    </source>
</evidence>
<evidence type="ECO:0000256" key="8">
    <source>
        <dbReference type="ARBA" id="ARBA00022840"/>
    </source>
</evidence>
<sequence length="789" mass="89612">MKKYIAHIQISSNGEIQEQTVTEHCRNTAEYAGKCLNPAGLFHAGYLAGLLHDAGKCKEEFQTYLKNGGQRGSINHTFTGCRMILEHFHGEYSERFEDVTAELLACAIASHHGLFDCVDPQRNSGFLHRMQKENIQYQESHRNFLACCADWNEIEEQFALAHAELSVLFEKLMQLSSQNQDTALKEVSFYIGLAARLLSSAVMDGDRRDTAAFMSQTPKHTDRDEPKTEWRPYLQNIEKKLEAFSKDTPLQLVRADISKRCRCFAEKPSAVYRLNVPTGGGKTLSSLRYALAHAAKWKKKRIIFVTPLLSILEQNAKIIRDYIDDDSIILEHHSNIVQTTNTEEALDLRELAVDSWHAPVILTTMVQFLNTLFLGKTTSVRRFHALCDAVIVIDEVQTVPNHMLTLFNLAVNFLSELCGTTFLLCSATQPCFEQAHHPLMKKPIDVVPFDPKLWEPFCRTTIIDAGKKQLEEIPPFVLDILSEAQNILVVCNKKSEATFLYERLSETNAHCFHLSASMCMAHRRETLQNVYRALKSPTEKTICIATQVIEAGVDISFQRVIRFSAGMDSIVQAAGRCNRNGEEKIPAPVYIVQCLDENLQKMQEVQRAKNVTTVLLEAFKKCPQSFQYDLSSNASIRWYYQRLYANMKADFQNYAIPKQKNTLFSMLGSNTQYYTEDCDFYGKYTLAQSFQTAGRLFHALDEDTVDVVVPYGEGEALINELAVQTNVSVPWLQEWSRRARPYTIALYEYQKEALGNALHSVNGVLLLIPEVYDPQTGLSFNQKSTFLEV</sequence>
<dbReference type="InterPro" id="IPR054712">
    <property type="entry name" value="Cas3-like_dom"/>
</dbReference>
<keyword evidence="8" id="KW-0067">ATP-binding</keyword>
<dbReference type="Gene3D" id="1.10.3210.30">
    <property type="match status" value="1"/>
</dbReference>
<keyword evidence="3" id="KW-0540">Nuclease</keyword>
<keyword evidence="4" id="KW-0479">Metal-binding</keyword>
<dbReference type="SMART" id="SM00490">
    <property type="entry name" value="HELICc"/>
    <property type="match status" value="1"/>
</dbReference>
<dbReference type="GO" id="GO:0005524">
    <property type="term" value="F:ATP binding"/>
    <property type="evidence" value="ECO:0007669"/>
    <property type="project" value="UniProtKB-KW"/>
</dbReference>
<dbReference type="PANTHER" id="PTHR24031">
    <property type="entry name" value="RNA HELICASE"/>
    <property type="match status" value="1"/>
</dbReference>
<dbReference type="Pfam" id="PF00270">
    <property type="entry name" value="DEAD"/>
    <property type="match status" value="1"/>
</dbReference>
<evidence type="ECO:0000256" key="7">
    <source>
        <dbReference type="ARBA" id="ARBA00022806"/>
    </source>
</evidence>
<organism evidence="12 13">
    <name type="scientific">Merdimmobilis hominis</name>
    <dbReference type="NCBI Taxonomy" id="2897707"/>
    <lineage>
        <taxon>Bacteria</taxon>
        <taxon>Bacillati</taxon>
        <taxon>Bacillota</taxon>
        <taxon>Clostridia</taxon>
        <taxon>Eubacteriales</taxon>
        <taxon>Oscillospiraceae</taxon>
        <taxon>Merdimmobilis</taxon>
    </lineage>
</organism>
<dbReference type="GO" id="GO:0046872">
    <property type="term" value="F:metal ion binding"/>
    <property type="evidence" value="ECO:0007669"/>
    <property type="project" value="UniProtKB-KW"/>
</dbReference>
<comment type="caution">
    <text evidence="12">The sequence shown here is derived from an EMBL/GenBank/DDBJ whole genome shotgun (WGS) entry which is preliminary data.</text>
</comment>
<dbReference type="InterPro" id="IPR038257">
    <property type="entry name" value="CRISPR-assoc_Cas3_HD_sf"/>
</dbReference>
<comment type="similarity">
    <text evidence="1">In the N-terminal section; belongs to the CRISPR-associated nuclease Cas3-HD family.</text>
</comment>
<dbReference type="Pfam" id="PF18019">
    <property type="entry name" value="Cas3_HD"/>
    <property type="match status" value="1"/>
</dbReference>
<dbReference type="NCBIfam" id="TIGR01587">
    <property type="entry name" value="cas3_core"/>
    <property type="match status" value="1"/>
</dbReference>
<dbReference type="GO" id="GO:0004386">
    <property type="term" value="F:helicase activity"/>
    <property type="evidence" value="ECO:0007669"/>
    <property type="project" value="UniProtKB-KW"/>
</dbReference>
<dbReference type="InterPro" id="IPR014001">
    <property type="entry name" value="Helicase_ATP-bd"/>
</dbReference>
<proteinExistence type="inferred from homology"/>
<dbReference type="PROSITE" id="PS51643">
    <property type="entry name" value="HD_CAS3"/>
    <property type="match status" value="1"/>
</dbReference>
<dbReference type="Proteomes" id="UP000774750">
    <property type="component" value="Unassembled WGS sequence"/>
</dbReference>
<dbReference type="SUPFAM" id="SSF109604">
    <property type="entry name" value="HD-domain/PDEase-like"/>
    <property type="match status" value="1"/>
</dbReference>
<dbReference type="Gene3D" id="3.40.50.300">
    <property type="entry name" value="P-loop containing nucleotide triphosphate hydrolases"/>
    <property type="match status" value="2"/>
</dbReference>
<dbReference type="InterPro" id="IPR011545">
    <property type="entry name" value="DEAD/DEAH_box_helicase_dom"/>
</dbReference>
<evidence type="ECO:0000256" key="6">
    <source>
        <dbReference type="ARBA" id="ARBA00022801"/>
    </source>
</evidence>
<keyword evidence="9" id="KW-0051">Antiviral defense</keyword>
<reference evidence="12" key="2">
    <citation type="journal article" date="2021" name="Sci. Rep.">
        <title>The distribution of antibiotic resistance genes in chicken gut microbiota commensals.</title>
        <authorList>
            <person name="Juricova H."/>
            <person name="Matiasovicova J."/>
            <person name="Kubasova T."/>
            <person name="Cejkova D."/>
            <person name="Rychlik I."/>
        </authorList>
    </citation>
    <scope>NUCLEOTIDE SEQUENCE</scope>
    <source>
        <strain evidence="12">An559</strain>
    </source>
</reference>
<evidence type="ECO:0000256" key="4">
    <source>
        <dbReference type="ARBA" id="ARBA00022723"/>
    </source>
</evidence>
<keyword evidence="5" id="KW-0547">Nucleotide-binding</keyword>
<dbReference type="AlphaFoldDB" id="A0A938X7V1"/>
<evidence type="ECO:0000256" key="2">
    <source>
        <dbReference type="ARBA" id="ARBA00009046"/>
    </source>
</evidence>
<comment type="similarity">
    <text evidence="2">In the central section; belongs to the CRISPR-associated helicase Cas3 family.</text>
</comment>
<evidence type="ECO:0000256" key="9">
    <source>
        <dbReference type="ARBA" id="ARBA00023118"/>
    </source>
</evidence>
<evidence type="ECO:0000256" key="1">
    <source>
        <dbReference type="ARBA" id="ARBA00006847"/>
    </source>
</evidence>
<dbReference type="InterPro" id="IPR027417">
    <property type="entry name" value="P-loop_NTPase"/>
</dbReference>
<feature type="domain" description="Helicase ATP-binding" evidence="10">
    <location>
        <begin position="277"/>
        <end position="447"/>
    </location>
</feature>
<dbReference type="RefSeq" id="WP_204447548.1">
    <property type="nucleotide sequence ID" value="NZ_JACJKY010000018.1"/>
</dbReference>
<dbReference type="SUPFAM" id="SSF52540">
    <property type="entry name" value="P-loop containing nucleoside triphosphate hydrolases"/>
    <property type="match status" value="1"/>
</dbReference>
<keyword evidence="7" id="KW-0347">Helicase</keyword>
<dbReference type="CDD" id="cd09641">
    <property type="entry name" value="Cas3''_I"/>
    <property type="match status" value="1"/>
</dbReference>
<accession>A0A938X7V1</accession>
<dbReference type="GO" id="GO:0051607">
    <property type="term" value="P:defense response to virus"/>
    <property type="evidence" value="ECO:0007669"/>
    <property type="project" value="UniProtKB-KW"/>
</dbReference>
<protein>
    <submittedName>
        <fullName evidence="12">CRISPR-associated helicase Cas3</fullName>
    </submittedName>
</protein>
<evidence type="ECO:0000259" key="10">
    <source>
        <dbReference type="PROSITE" id="PS51192"/>
    </source>
</evidence>
<dbReference type="GO" id="GO:0003676">
    <property type="term" value="F:nucleic acid binding"/>
    <property type="evidence" value="ECO:0007669"/>
    <property type="project" value="InterPro"/>
</dbReference>
<dbReference type="GO" id="GO:0004518">
    <property type="term" value="F:nuclease activity"/>
    <property type="evidence" value="ECO:0007669"/>
    <property type="project" value="UniProtKB-KW"/>
</dbReference>
<dbReference type="PROSITE" id="PS51192">
    <property type="entry name" value="HELICASE_ATP_BIND_1"/>
    <property type="match status" value="1"/>
</dbReference>
<dbReference type="InterPro" id="IPR006474">
    <property type="entry name" value="Helicase_Cas3_CRISPR-ass_core"/>
</dbReference>
<feature type="domain" description="HD Cas3-type" evidence="11">
    <location>
        <begin position="14"/>
        <end position="208"/>
    </location>
</feature>
<dbReference type="GO" id="GO:0016787">
    <property type="term" value="F:hydrolase activity"/>
    <property type="evidence" value="ECO:0007669"/>
    <property type="project" value="UniProtKB-KW"/>
</dbReference>
<dbReference type="InterPro" id="IPR001650">
    <property type="entry name" value="Helicase_C-like"/>
</dbReference>
<reference evidence="12" key="1">
    <citation type="submission" date="2020-08" db="EMBL/GenBank/DDBJ databases">
        <authorList>
            <person name="Cejkova D."/>
            <person name="Kubasova T."/>
            <person name="Jahodarova E."/>
            <person name="Rychlik I."/>
        </authorList>
    </citation>
    <scope>NUCLEOTIDE SEQUENCE</scope>
    <source>
        <strain evidence="12">An559</strain>
    </source>
</reference>
<evidence type="ECO:0000256" key="5">
    <source>
        <dbReference type="ARBA" id="ARBA00022741"/>
    </source>
</evidence>
<dbReference type="NCBIfam" id="TIGR01596">
    <property type="entry name" value="cas3_HD"/>
    <property type="match status" value="1"/>
</dbReference>
<evidence type="ECO:0000313" key="12">
    <source>
        <dbReference type="EMBL" id="MBM6921530.1"/>
    </source>
</evidence>
<dbReference type="CDD" id="cd17930">
    <property type="entry name" value="DEXHc_cas3"/>
    <property type="match status" value="1"/>
</dbReference>
<dbReference type="InterPro" id="IPR006483">
    <property type="entry name" value="CRISPR-assoc_Cas3_HD"/>
</dbReference>
<dbReference type="Pfam" id="PF22590">
    <property type="entry name" value="Cas3-like_C_2"/>
    <property type="match status" value="1"/>
</dbReference>
<name>A0A938X7V1_9FIRM</name>
<dbReference type="EMBL" id="JACJKY010000018">
    <property type="protein sequence ID" value="MBM6921530.1"/>
    <property type="molecule type" value="Genomic_DNA"/>
</dbReference>
<keyword evidence="13" id="KW-1185">Reference proteome</keyword>
<gene>
    <name evidence="12" type="primary">cas3</name>
    <name evidence="12" type="ORF">H6A12_10215</name>
</gene>
<evidence type="ECO:0000259" key="11">
    <source>
        <dbReference type="PROSITE" id="PS51643"/>
    </source>
</evidence>
<keyword evidence="6" id="KW-0378">Hydrolase</keyword>